<feature type="transmembrane region" description="Helical" evidence="4">
    <location>
        <begin position="449"/>
        <end position="482"/>
    </location>
</feature>
<dbReference type="CDD" id="cd00882">
    <property type="entry name" value="Ras_like_GTPase"/>
    <property type="match status" value="1"/>
</dbReference>
<keyword evidence="2" id="KW-0547">Nucleotide-binding</keyword>
<keyword evidence="4" id="KW-0812">Transmembrane</keyword>
<keyword evidence="3" id="KW-0342">GTP-binding</keyword>
<dbReference type="Ensembl" id="ENSMALT00000013066.1">
    <property type="protein sequence ID" value="ENSMALP00000012795.1"/>
    <property type="gene ID" value="ENSMALG00000009067.1"/>
</dbReference>
<evidence type="ECO:0000259" key="5">
    <source>
        <dbReference type="PROSITE" id="PS51720"/>
    </source>
</evidence>
<dbReference type="STRING" id="43700.ENSMALP00000012795"/>
<dbReference type="PANTHER" id="PTHR10903">
    <property type="entry name" value="GTPASE, IMAP FAMILY MEMBER-RELATED"/>
    <property type="match status" value="1"/>
</dbReference>
<evidence type="ECO:0000256" key="2">
    <source>
        <dbReference type="ARBA" id="ARBA00022741"/>
    </source>
</evidence>
<proteinExistence type="inferred from homology"/>
<feature type="domain" description="AIG1-type G" evidence="5">
    <location>
        <begin position="195"/>
        <end position="403"/>
    </location>
</feature>
<dbReference type="FunFam" id="3.40.50.300:FF:000366">
    <property type="entry name" value="GTPase, IMAP family member 2"/>
    <property type="match status" value="1"/>
</dbReference>
<sequence length="484" mass="54177">MTEREKVSVGLYQNTNNIRIVLLGKTGSGKSSLANTIFNEDVFEVNSTANPGTRKCQTKTKQINGRSTCLIDTPGFFGPHASEDDTPGVSEIARCITECAPGPHAFLILLKQKHRHSCNRQVNWRFYIMSAFPGCFLCITSWCSHLLTSPVSNGIIISLFYLITGPEMQLSQPFLEYVAGIRIGVLMSHYSLLGPNTRRVVLLGKSGTGKTSLANTIFGETTFNINHSPKSGPSTCQARTNSVNGRSITLIDTPGSCHRDRSEDEVRPELMSCITECAPGPHAFLIVLKVERFTEQEQAFITQMVEDFSEDALAYAAVVFTHGDQLPEGMKIEEFVGQNEGLTNILNKCGGRCHVIDNKYWKNSQQDEYRSNKFQVKELLNTIEKMVENNKGYYTNKMLQAVESEIQKEEESIRRSSANMTQEEIRKQAQINVFSKRVDKAPQRWIQHFLGLAVVVGVLAAISAVFCFSCFLIIFDLMIYYITE</sequence>
<protein>
    <recommendedName>
        <fullName evidence="5">AIG1-type G domain-containing protein</fullName>
    </recommendedName>
</protein>
<dbReference type="Pfam" id="PF04548">
    <property type="entry name" value="AIG1"/>
    <property type="match status" value="2"/>
</dbReference>
<dbReference type="InterPro" id="IPR006703">
    <property type="entry name" value="G_AIG1"/>
</dbReference>
<name>A0A3Q3J7R4_MONAL</name>
<dbReference type="AlphaFoldDB" id="A0A3Q3J7R4"/>
<reference evidence="6" key="2">
    <citation type="submission" date="2025-09" db="UniProtKB">
        <authorList>
            <consortium name="Ensembl"/>
        </authorList>
    </citation>
    <scope>IDENTIFICATION</scope>
</reference>
<dbReference type="GO" id="GO:0005525">
    <property type="term" value="F:GTP binding"/>
    <property type="evidence" value="ECO:0007669"/>
    <property type="project" value="UniProtKB-KW"/>
</dbReference>
<dbReference type="InterPro" id="IPR045058">
    <property type="entry name" value="GIMA/IAN/Toc"/>
</dbReference>
<evidence type="ECO:0000256" key="4">
    <source>
        <dbReference type="SAM" id="Phobius"/>
    </source>
</evidence>
<evidence type="ECO:0000256" key="1">
    <source>
        <dbReference type="ARBA" id="ARBA00008535"/>
    </source>
</evidence>
<evidence type="ECO:0000313" key="6">
    <source>
        <dbReference type="Ensembl" id="ENSMALP00000012795.1"/>
    </source>
</evidence>
<reference evidence="6" key="1">
    <citation type="submission" date="2025-08" db="UniProtKB">
        <authorList>
            <consortium name="Ensembl"/>
        </authorList>
    </citation>
    <scope>IDENTIFICATION</scope>
</reference>
<accession>A0A3Q3J7R4</accession>
<evidence type="ECO:0000313" key="7">
    <source>
        <dbReference type="Proteomes" id="UP000261600"/>
    </source>
</evidence>
<dbReference type="PROSITE" id="PS51720">
    <property type="entry name" value="G_AIG1"/>
    <property type="match status" value="1"/>
</dbReference>
<evidence type="ECO:0000256" key="3">
    <source>
        <dbReference type="ARBA" id="ARBA00023134"/>
    </source>
</evidence>
<keyword evidence="4" id="KW-0472">Membrane</keyword>
<dbReference type="InterPro" id="IPR027417">
    <property type="entry name" value="P-loop_NTPase"/>
</dbReference>
<dbReference type="Proteomes" id="UP000261600">
    <property type="component" value="Unplaced"/>
</dbReference>
<dbReference type="PANTHER" id="PTHR10903:SF62">
    <property type="entry name" value="GTPASE IMAP FAMILY MEMBER 4-LIKE-RELATED"/>
    <property type="match status" value="1"/>
</dbReference>
<keyword evidence="7" id="KW-1185">Reference proteome</keyword>
<comment type="similarity">
    <text evidence="1">Belongs to the TRAFAC class TrmE-Era-EngA-EngB-Septin-like GTPase superfamily. AIG1/Toc34/Toc159-like paraseptin GTPase family. IAN subfamily.</text>
</comment>
<dbReference type="Gene3D" id="3.40.50.300">
    <property type="entry name" value="P-loop containing nucleotide triphosphate hydrolases"/>
    <property type="match status" value="2"/>
</dbReference>
<organism evidence="6 7">
    <name type="scientific">Monopterus albus</name>
    <name type="common">Swamp eel</name>
    <dbReference type="NCBI Taxonomy" id="43700"/>
    <lineage>
        <taxon>Eukaryota</taxon>
        <taxon>Metazoa</taxon>
        <taxon>Chordata</taxon>
        <taxon>Craniata</taxon>
        <taxon>Vertebrata</taxon>
        <taxon>Euteleostomi</taxon>
        <taxon>Actinopterygii</taxon>
        <taxon>Neopterygii</taxon>
        <taxon>Teleostei</taxon>
        <taxon>Neoteleostei</taxon>
        <taxon>Acanthomorphata</taxon>
        <taxon>Anabantaria</taxon>
        <taxon>Synbranchiformes</taxon>
        <taxon>Synbranchidae</taxon>
        <taxon>Monopterus</taxon>
    </lineage>
</organism>
<dbReference type="SUPFAM" id="SSF52540">
    <property type="entry name" value="P-loop containing nucleoside triphosphate hydrolases"/>
    <property type="match status" value="2"/>
</dbReference>
<keyword evidence="4" id="KW-1133">Transmembrane helix</keyword>